<proteinExistence type="predicted"/>
<comment type="caution">
    <text evidence="2">The sequence shown here is derived from an EMBL/GenBank/DDBJ whole genome shotgun (WGS) entry which is preliminary data.</text>
</comment>
<feature type="region of interest" description="Disordered" evidence="1">
    <location>
        <begin position="35"/>
        <end position="79"/>
    </location>
</feature>
<dbReference type="AlphaFoldDB" id="A0A4Y2PMX0"/>
<dbReference type="Proteomes" id="UP000499080">
    <property type="component" value="Unassembled WGS sequence"/>
</dbReference>
<evidence type="ECO:0000256" key="1">
    <source>
        <dbReference type="SAM" id="MobiDB-lite"/>
    </source>
</evidence>
<name>A0A4Y2PMX0_ARAVE</name>
<evidence type="ECO:0000313" key="2">
    <source>
        <dbReference type="EMBL" id="GBN52263.1"/>
    </source>
</evidence>
<gene>
    <name evidence="2" type="ORF">AVEN_119056_1</name>
</gene>
<protein>
    <submittedName>
        <fullName evidence="2">Uncharacterized protein</fullName>
    </submittedName>
</protein>
<dbReference type="EMBL" id="BGPR01133883">
    <property type="protein sequence ID" value="GBN52263.1"/>
    <property type="molecule type" value="Genomic_DNA"/>
</dbReference>
<reference evidence="2 3" key="1">
    <citation type="journal article" date="2019" name="Sci. Rep.">
        <title>Orb-weaving spider Araneus ventricosus genome elucidates the spidroin gene catalogue.</title>
        <authorList>
            <person name="Kono N."/>
            <person name="Nakamura H."/>
            <person name="Ohtoshi R."/>
            <person name="Moran D.A.P."/>
            <person name="Shinohara A."/>
            <person name="Yoshida Y."/>
            <person name="Fujiwara M."/>
            <person name="Mori M."/>
            <person name="Tomita M."/>
            <person name="Arakawa K."/>
        </authorList>
    </citation>
    <scope>NUCLEOTIDE SEQUENCE [LARGE SCALE GENOMIC DNA]</scope>
</reference>
<accession>A0A4Y2PMX0</accession>
<organism evidence="2 3">
    <name type="scientific">Araneus ventricosus</name>
    <name type="common">Orbweaver spider</name>
    <name type="synonym">Epeira ventricosa</name>
    <dbReference type="NCBI Taxonomy" id="182803"/>
    <lineage>
        <taxon>Eukaryota</taxon>
        <taxon>Metazoa</taxon>
        <taxon>Ecdysozoa</taxon>
        <taxon>Arthropoda</taxon>
        <taxon>Chelicerata</taxon>
        <taxon>Arachnida</taxon>
        <taxon>Araneae</taxon>
        <taxon>Araneomorphae</taxon>
        <taxon>Entelegynae</taxon>
        <taxon>Araneoidea</taxon>
        <taxon>Araneidae</taxon>
        <taxon>Araneus</taxon>
    </lineage>
</organism>
<sequence>MPALSLLHRLLDEGVGSVFFAAPERGLKTASSFSLDNGEAKQGAGWTRTNHPSEGQQVHCGKGGDPIPAVIWSPPVESQ</sequence>
<evidence type="ECO:0000313" key="3">
    <source>
        <dbReference type="Proteomes" id="UP000499080"/>
    </source>
</evidence>
<feature type="compositionally biased region" description="Polar residues" evidence="1">
    <location>
        <begin position="47"/>
        <end position="56"/>
    </location>
</feature>
<keyword evidence="3" id="KW-1185">Reference proteome</keyword>